<dbReference type="InterPro" id="IPR043502">
    <property type="entry name" value="DNA/RNA_pol_sf"/>
</dbReference>
<name>X1D5Z4_9ZZZZ</name>
<organism evidence="2">
    <name type="scientific">marine sediment metagenome</name>
    <dbReference type="NCBI Taxonomy" id="412755"/>
    <lineage>
        <taxon>unclassified sequences</taxon>
        <taxon>metagenomes</taxon>
        <taxon>ecological metagenomes</taxon>
    </lineage>
</organism>
<dbReference type="EMBL" id="BART01030239">
    <property type="protein sequence ID" value="GAH15632.1"/>
    <property type="molecule type" value="Genomic_DNA"/>
</dbReference>
<evidence type="ECO:0000313" key="2">
    <source>
        <dbReference type="EMBL" id="GAH15632.1"/>
    </source>
</evidence>
<proteinExistence type="predicted"/>
<accession>X1D5Z4</accession>
<dbReference type="PRINTS" id="PR00868">
    <property type="entry name" value="DNAPOLI"/>
</dbReference>
<dbReference type="Gene3D" id="3.30.70.370">
    <property type="match status" value="1"/>
</dbReference>
<dbReference type="InterPro" id="IPR001098">
    <property type="entry name" value="DNA-dir_DNA_pol_A_palm_dom"/>
</dbReference>
<dbReference type="GO" id="GO:0006302">
    <property type="term" value="P:double-strand break repair"/>
    <property type="evidence" value="ECO:0007669"/>
    <property type="project" value="TreeGrafter"/>
</dbReference>
<reference evidence="2" key="1">
    <citation type="journal article" date="2014" name="Front. Microbiol.">
        <title>High frequency of phylogenetically diverse reductive dehalogenase-homologous genes in deep subseafloor sedimentary metagenomes.</title>
        <authorList>
            <person name="Kawai M."/>
            <person name="Futagami T."/>
            <person name="Toyoda A."/>
            <person name="Takaki Y."/>
            <person name="Nishi S."/>
            <person name="Hori S."/>
            <person name="Arai W."/>
            <person name="Tsubouchi T."/>
            <person name="Morono Y."/>
            <person name="Uchiyama I."/>
            <person name="Ito T."/>
            <person name="Fujiyama A."/>
            <person name="Inagaki F."/>
            <person name="Takami H."/>
        </authorList>
    </citation>
    <scope>NUCLEOTIDE SEQUENCE</scope>
    <source>
        <strain evidence="2">Expedition CK06-06</strain>
    </source>
</reference>
<dbReference type="Pfam" id="PF00476">
    <property type="entry name" value="DNA_pol_A"/>
    <property type="match status" value="1"/>
</dbReference>
<comment type="caution">
    <text evidence="2">The sequence shown here is derived from an EMBL/GenBank/DDBJ whole genome shotgun (WGS) entry which is preliminary data.</text>
</comment>
<dbReference type="PANTHER" id="PTHR10133:SF62">
    <property type="entry name" value="DNA POLYMERASE THETA"/>
    <property type="match status" value="1"/>
</dbReference>
<dbReference type="PANTHER" id="PTHR10133">
    <property type="entry name" value="DNA POLYMERASE I"/>
    <property type="match status" value="1"/>
</dbReference>
<dbReference type="SUPFAM" id="SSF56672">
    <property type="entry name" value="DNA/RNA polymerases"/>
    <property type="match status" value="1"/>
</dbReference>
<feature type="non-terminal residue" evidence="2">
    <location>
        <position position="1"/>
    </location>
</feature>
<dbReference type="InterPro" id="IPR002298">
    <property type="entry name" value="DNA_polymerase_A"/>
</dbReference>
<feature type="domain" description="DNA-directed DNA polymerase family A palm" evidence="1">
    <location>
        <begin position="1"/>
        <end position="197"/>
    </location>
</feature>
<feature type="non-terminal residue" evidence="2">
    <location>
        <position position="263"/>
    </location>
</feature>
<sequence>LFVPDEGKRLVEVDLSQADVRVVAYQAEELSMIACMERGEDIHQLVADSLPKGFVPKGNEYLDVENPQRLFAKKHVHAFNYGEGPVLFAQLANVSVAEGRVIRQAYFDRFPAIKRWQLNIQGQLGKSRIMVNPLGRKRIFYARWGDALFREAYAYIPASTVADCLNQALIRFEAGRPEDEILLQNHDAFAFQTTKERLEGEGGALDYLTECFNIPLSIKGRVLRIPIKVKVGKNWDELTLSAKAIAIILASPILCALNPTGKD</sequence>
<dbReference type="GO" id="GO:0003887">
    <property type="term" value="F:DNA-directed DNA polymerase activity"/>
    <property type="evidence" value="ECO:0007669"/>
    <property type="project" value="InterPro"/>
</dbReference>
<dbReference type="GO" id="GO:0003677">
    <property type="term" value="F:DNA binding"/>
    <property type="evidence" value="ECO:0007669"/>
    <property type="project" value="InterPro"/>
</dbReference>
<dbReference type="SMART" id="SM00482">
    <property type="entry name" value="POLAc"/>
    <property type="match status" value="1"/>
</dbReference>
<dbReference type="Gene3D" id="1.10.150.20">
    <property type="entry name" value="5' to 3' exonuclease, C-terminal subdomain"/>
    <property type="match status" value="1"/>
</dbReference>
<evidence type="ECO:0000259" key="1">
    <source>
        <dbReference type="SMART" id="SM00482"/>
    </source>
</evidence>
<dbReference type="AlphaFoldDB" id="X1D5Z4"/>
<protein>
    <recommendedName>
        <fullName evidence="1">DNA-directed DNA polymerase family A palm domain-containing protein</fullName>
    </recommendedName>
</protein>
<dbReference type="GO" id="GO:0006261">
    <property type="term" value="P:DNA-templated DNA replication"/>
    <property type="evidence" value="ECO:0007669"/>
    <property type="project" value="InterPro"/>
</dbReference>
<gene>
    <name evidence="2" type="ORF">S01H4_52856</name>
</gene>